<gene>
    <name evidence="1" type="ORF">F2Y13_05675</name>
</gene>
<dbReference type="SUPFAM" id="SSF51161">
    <property type="entry name" value="Trimeric LpxA-like enzymes"/>
    <property type="match status" value="1"/>
</dbReference>
<evidence type="ECO:0000313" key="1">
    <source>
        <dbReference type="EMBL" id="KAA2370822.1"/>
    </source>
</evidence>
<protein>
    <submittedName>
        <fullName evidence="1">Acyltransferase</fullName>
    </submittedName>
</protein>
<evidence type="ECO:0000313" key="2">
    <source>
        <dbReference type="Proteomes" id="UP000323567"/>
    </source>
</evidence>
<dbReference type="Gene3D" id="2.160.10.10">
    <property type="entry name" value="Hexapeptide repeat proteins"/>
    <property type="match status" value="1"/>
</dbReference>
<dbReference type="InterPro" id="IPR051159">
    <property type="entry name" value="Hexapeptide_acetyltransf"/>
</dbReference>
<dbReference type="CDD" id="cd04647">
    <property type="entry name" value="LbH_MAT_like"/>
    <property type="match status" value="1"/>
</dbReference>
<proteinExistence type="predicted"/>
<organism evidence="1 2">
    <name type="scientific">Alistipes shahii</name>
    <dbReference type="NCBI Taxonomy" id="328814"/>
    <lineage>
        <taxon>Bacteria</taxon>
        <taxon>Pseudomonadati</taxon>
        <taxon>Bacteroidota</taxon>
        <taxon>Bacteroidia</taxon>
        <taxon>Bacteroidales</taxon>
        <taxon>Rikenellaceae</taxon>
        <taxon>Alistipes</taxon>
    </lineage>
</organism>
<keyword evidence="1" id="KW-0808">Transferase</keyword>
<dbReference type="InterPro" id="IPR011004">
    <property type="entry name" value="Trimer_LpxA-like_sf"/>
</dbReference>
<dbReference type="PANTHER" id="PTHR23416">
    <property type="entry name" value="SIALIC ACID SYNTHASE-RELATED"/>
    <property type="match status" value="1"/>
</dbReference>
<comment type="caution">
    <text evidence="1">The sequence shown here is derived from an EMBL/GenBank/DDBJ whole genome shotgun (WGS) entry which is preliminary data.</text>
</comment>
<reference evidence="1 2" key="1">
    <citation type="journal article" date="2019" name="Nat. Med.">
        <title>A library of human gut bacterial isolates paired with longitudinal multiomics data enables mechanistic microbiome research.</title>
        <authorList>
            <person name="Poyet M."/>
            <person name="Groussin M."/>
            <person name="Gibbons S.M."/>
            <person name="Avila-Pacheco J."/>
            <person name="Jiang X."/>
            <person name="Kearney S.M."/>
            <person name="Perrotta A.R."/>
            <person name="Berdy B."/>
            <person name="Zhao S."/>
            <person name="Lieberman T.D."/>
            <person name="Swanson P.K."/>
            <person name="Smith M."/>
            <person name="Roesemann S."/>
            <person name="Alexander J.E."/>
            <person name="Rich S.A."/>
            <person name="Livny J."/>
            <person name="Vlamakis H."/>
            <person name="Clish C."/>
            <person name="Bullock K."/>
            <person name="Deik A."/>
            <person name="Scott J."/>
            <person name="Pierce K.A."/>
            <person name="Xavier R.J."/>
            <person name="Alm E.J."/>
        </authorList>
    </citation>
    <scope>NUCLEOTIDE SEQUENCE [LARGE SCALE GENOMIC DNA]</scope>
    <source>
        <strain evidence="1 2">BIOML-A2</strain>
    </source>
</reference>
<dbReference type="InterPro" id="IPR001451">
    <property type="entry name" value="Hexapep"/>
</dbReference>
<sequence>MSQLFFLTIYYGFAQYLPNSYCAFRPLGMASNWIRVYCVKRIFKKCGHIRTINRKVHFASGRNIEIGDESGIGANTSIPGNTIIGNHVILSRNCFILDKNHIFERTDIPLNDQGCYPPKQTVIEDDCWIGMNTLMTPGRHISKGTIIGMGSILTKDFPPYSVVGGNPAKLIKSRK</sequence>
<dbReference type="GO" id="GO:0016746">
    <property type="term" value="F:acyltransferase activity"/>
    <property type="evidence" value="ECO:0007669"/>
    <property type="project" value="UniProtKB-KW"/>
</dbReference>
<dbReference type="Pfam" id="PF14602">
    <property type="entry name" value="Hexapep_2"/>
    <property type="match status" value="1"/>
</dbReference>
<dbReference type="Proteomes" id="UP000323567">
    <property type="component" value="Unassembled WGS sequence"/>
</dbReference>
<dbReference type="EMBL" id="VVXK01000006">
    <property type="protein sequence ID" value="KAA2370822.1"/>
    <property type="molecule type" value="Genomic_DNA"/>
</dbReference>
<dbReference type="AlphaFoldDB" id="A0A5B3GC78"/>
<name>A0A5B3GC78_9BACT</name>
<keyword evidence="1" id="KW-0012">Acyltransferase</keyword>
<accession>A0A5B3GC78</accession>